<reference evidence="3 4" key="1">
    <citation type="submission" date="2018-08" db="EMBL/GenBank/DDBJ databases">
        <title>Sequencing the genomes of 1000 actinobacteria strains.</title>
        <authorList>
            <person name="Klenk H.-P."/>
        </authorList>
    </citation>
    <scope>NUCLEOTIDE SEQUENCE [LARGE SCALE GENOMIC DNA]</scope>
    <source>
        <strain evidence="3 4">DSM 22891</strain>
    </source>
</reference>
<dbReference type="AlphaFoldDB" id="A0A3D9VBM1"/>
<evidence type="ECO:0000256" key="1">
    <source>
        <dbReference type="ARBA" id="ARBA00023002"/>
    </source>
</evidence>
<dbReference type="OrthoDB" id="3664926at2"/>
<name>A0A3D9VBM1_THECX</name>
<dbReference type="InterPro" id="IPR050523">
    <property type="entry name" value="AKR_Detox_Biosynth"/>
</dbReference>
<dbReference type="GO" id="GO:0016491">
    <property type="term" value="F:oxidoreductase activity"/>
    <property type="evidence" value="ECO:0007669"/>
    <property type="project" value="UniProtKB-KW"/>
</dbReference>
<dbReference type="PANTHER" id="PTHR43364">
    <property type="entry name" value="NADH-SPECIFIC METHYLGLYOXAL REDUCTASE-RELATED"/>
    <property type="match status" value="1"/>
</dbReference>
<dbReference type="Gene3D" id="3.20.20.100">
    <property type="entry name" value="NADP-dependent oxidoreductase domain"/>
    <property type="match status" value="1"/>
</dbReference>
<dbReference type="EMBL" id="QTUC01000001">
    <property type="protein sequence ID" value="REF36435.1"/>
    <property type="molecule type" value="Genomic_DNA"/>
</dbReference>
<keyword evidence="4" id="KW-1185">Reference proteome</keyword>
<gene>
    <name evidence="3" type="ORF">DFJ64_1843</name>
</gene>
<dbReference type="InterPro" id="IPR023210">
    <property type="entry name" value="NADP_OxRdtase_dom"/>
</dbReference>
<dbReference type="SUPFAM" id="SSF51430">
    <property type="entry name" value="NAD(P)-linked oxidoreductase"/>
    <property type="match status" value="1"/>
</dbReference>
<dbReference type="InterPro" id="IPR036812">
    <property type="entry name" value="NAD(P)_OxRdtase_dom_sf"/>
</dbReference>
<evidence type="ECO:0000313" key="4">
    <source>
        <dbReference type="Proteomes" id="UP000256485"/>
    </source>
</evidence>
<keyword evidence="1" id="KW-0560">Oxidoreductase</keyword>
<dbReference type="Pfam" id="PF00248">
    <property type="entry name" value="Aldo_ket_red"/>
    <property type="match status" value="1"/>
</dbReference>
<comment type="caution">
    <text evidence="3">The sequence shown here is derived from an EMBL/GenBank/DDBJ whole genome shotgun (WGS) entry which is preliminary data.</text>
</comment>
<dbReference type="PANTHER" id="PTHR43364:SF4">
    <property type="entry name" value="NAD(P)-LINKED OXIDOREDUCTASE SUPERFAMILY PROTEIN"/>
    <property type="match status" value="1"/>
</dbReference>
<evidence type="ECO:0000259" key="2">
    <source>
        <dbReference type="Pfam" id="PF00248"/>
    </source>
</evidence>
<feature type="domain" description="NADP-dependent oxidoreductase" evidence="2">
    <location>
        <begin position="21"/>
        <end position="333"/>
    </location>
</feature>
<accession>A0A3D9VBM1</accession>
<dbReference type="CDD" id="cd19086">
    <property type="entry name" value="AKR_AKR11C1"/>
    <property type="match status" value="1"/>
</dbReference>
<dbReference type="RefSeq" id="WP_115850074.1">
    <property type="nucleotide sequence ID" value="NZ_QTUC01000001.1"/>
</dbReference>
<dbReference type="GO" id="GO:0005829">
    <property type="term" value="C:cytosol"/>
    <property type="evidence" value="ECO:0007669"/>
    <property type="project" value="TreeGrafter"/>
</dbReference>
<protein>
    <submittedName>
        <fullName evidence="3">Aryl-alcohol dehydrogenase-like predicted oxidoreductase</fullName>
    </submittedName>
</protein>
<sequence>MQINNATTRRLGRSDIEVSALGLGCWAIGGPFSMFGQPDGWGEVDDAESTRAIRRAVELGVTFFDTADAYGTGHSERVLGRALGAHRDQVVIATKVGYTYDEERRELTGTDASPAYIKRACEASLRRLNTDYIDLYQLHVGDLSETQAQDVRAVLEDLLDAGTIRAYGWSTDDVEGMKAFASGGRCAAVQHQLNVFELLDPDSSAFAMLRLCDELDLASINRSPLAMGLLTGKFTADTRLPSDDVRANAPWLRWFRDGRPAPDLLRRLDAVREILTSEGRTLAQGALGWIWARSERTIPIPGFKTVAQAEENARALEFGPLRPEQVAEIDHLLRAE</sequence>
<evidence type="ECO:0000313" key="3">
    <source>
        <dbReference type="EMBL" id="REF36435.1"/>
    </source>
</evidence>
<proteinExistence type="predicted"/>
<organism evidence="3 4">
    <name type="scientific">Thermasporomyces composti</name>
    <dbReference type="NCBI Taxonomy" id="696763"/>
    <lineage>
        <taxon>Bacteria</taxon>
        <taxon>Bacillati</taxon>
        <taxon>Actinomycetota</taxon>
        <taxon>Actinomycetes</taxon>
        <taxon>Propionibacteriales</taxon>
        <taxon>Nocardioidaceae</taxon>
        <taxon>Thermasporomyces</taxon>
    </lineage>
</organism>
<dbReference type="Proteomes" id="UP000256485">
    <property type="component" value="Unassembled WGS sequence"/>
</dbReference>